<dbReference type="CDD" id="cd00761">
    <property type="entry name" value="Glyco_tranf_GTA_type"/>
    <property type="match status" value="1"/>
</dbReference>
<dbReference type="InterPro" id="IPR050834">
    <property type="entry name" value="Glycosyltransf_2"/>
</dbReference>
<dbReference type="GeneID" id="95352463"/>
<accession>A0A919KNA0</accession>
<protein>
    <recommendedName>
        <fullName evidence="1">Glycosyltransferase 2-like domain-containing protein</fullName>
    </recommendedName>
</protein>
<dbReference type="EMBL" id="BNBO01000007">
    <property type="protein sequence ID" value="GHH66252.1"/>
    <property type="molecule type" value="Genomic_DNA"/>
</dbReference>
<reference evidence="2" key="1">
    <citation type="journal article" date="2014" name="Int. J. Syst. Evol. Microbiol.">
        <title>Complete genome sequence of Corynebacterium casei LMG S-19264T (=DSM 44701T), isolated from a smear-ripened cheese.</title>
        <authorList>
            <consortium name="US DOE Joint Genome Institute (JGI-PGF)"/>
            <person name="Walter F."/>
            <person name="Albersmeier A."/>
            <person name="Kalinowski J."/>
            <person name="Ruckert C."/>
        </authorList>
    </citation>
    <scope>NUCLEOTIDE SEQUENCE</scope>
    <source>
        <strain evidence="2">JCM 4646</strain>
    </source>
</reference>
<dbReference type="InterPro" id="IPR029044">
    <property type="entry name" value="Nucleotide-diphossugar_trans"/>
</dbReference>
<dbReference type="Proteomes" id="UP000617734">
    <property type="component" value="Unassembled WGS sequence"/>
</dbReference>
<comment type="caution">
    <text evidence="2">The sequence shown here is derived from an EMBL/GenBank/DDBJ whole genome shotgun (WGS) entry which is preliminary data.</text>
</comment>
<dbReference type="InterPro" id="IPR001173">
    <property type="entry name" value="Glyco_trans_2-like"/>
</dbReference>
<proteinExistence type="predicted"/>
<gene>
    <name evidence="2" type="ORF">GCM10018781_19860</name>
</gene>
<evidence type="ECO:0000313" key="3">
    <source>
        <dbReference type="Proteomes" id="UP000617734"/>
    </source>
</evidence>
<dbReference type="PANTHER" id="PTHR43685:SF2">
    <property type="entry name" value="GLYCOSYLTRANSFERASE 2-LIKE DOMAIN-CONTAINING PROTEIN"/>
    <property type="match status" value="1"/>
</dbReference>
<dbReference type="RefSeq" id="WP_190210436.1">
    <property type="nucleotide sequence ID" value="NZ_BNBO01000007.1"/>
</dbReference>
<dbReference type="Gene3D" id="3.90.550.10">
    <property type="entry name" value="Spore Coat Polysaccharide Biosynthesis Protein SpsA, Chain A"/>
    <property type="match status" value="1"/>
</dbReference>
<name>A0A919KNA0_9ACTN</name>
<feature type="domain" description="Glycosyltransferase 2-like" evidence="1">
    <location>
        <begin position="7"/>
        <end position="128"/>
    </location>
</feature>
<evidence type="ECO:0000313" key="2">
    <source>
        <dbReference type="EMBL" id="GHH66252.1"/>
    </source>
</evidence>
<sequence>MPSPLISVVLPAYDQQKQLTDCLESLLAQSFRDFEVILVADRSPEVSADLADAYAAQHPNVSALHLNAAVGIGRARNAGAARARGGYLLFLDSDHVLPPDAFDSLAERLAETGEVDVLLFGHTRRHGGRDWPGGAQQQLGTAGGAVLGPQARPELFGAPPHSWDRLHNRARWSDLALAFPEGRYEEVPVVQQALMDARRIAVLPRECVQLRRRHTLHPTGSPGSSHFDLFGQYERSFELLDARPALEAVRPHLFDRMIRHYLFVFDLAGCVSRAERPQFFQRAAEHHRRFLPAGHRRPAGREGLKFSLLAGGSYPAFEVAKLSHIARGAVTARAGRLRAPEPAG</sequence>
<keyword evidence="3" id="KW-1185">Reference proteome</keyword>
<evidence type="ECO:0000259" key="1">
    <source>
        <dbReference type="Pfam" id="PF00535"/>
    </source>
</evidence>
<dbReference type="PANTHER" id="PTHR43685">
    <property type="entry name" value="GLYCOSYLTRANSFERASE"/>
    <property type="match status" value="1"/>
</dbReference>
<reference evidence="2" key="2">
    <citation type="submission" date="2020-09" db="EMBL/GenBank/DDBJ databases">
        <authorList>
            <person name="Sun Q."/>
            <person name="Ohkuma M."/>
        </authorList>
    </citation>
    <scope>NUCLEOTIDE SEQUENCE</scope>
    <source>
        <strain evidence="2">JCM 4646</strain>
    </source>
</reference>
<dbReference type="Pfam" id="PF00535">
    <property type="entry name" value="Glycos_transf_2"/>
    <property type="match status" value="1"/>
</dbReference>
<dbReference type="SUPFAM" id="SSF53448">
    <property type="entry name" value="Nucleotide-diphospho-sugar transferases"/>
    <property type="match status" value="1"/>
</dbReference>
<organism evidence="2 3">
    <name type="scientific">Kitasatospora indigofera</name>
    <dbReference type="NCBI Taxonomy" id="67307"/>
    <lineage>
        <taxon>Bacteria</taxon>
        <taxon>Bacillati</taxon>
        <taxon>Actinomycetota</taxon>
        <taxon>Actinomycetes</taxon>
        <taxon>Kitasatosporales</taxon>
        <taxon>Streptomycetaceae</taxon>
        <taxon>Kitasatospora</taxon>
    </lineage>
</organism>
<dbReference type="AlphaFoldDB" id="A0A919KNA0"/>